<evidence type="ECO:0000313" key="6">
    <source>
        <dbReference type="Proteomes" id="UP000694941"/>
    </source>
</evidence>
<dbReference type="GeneID" id="111087032"/>
<keyword evidence="3 5" id="KW-1133">Transmembrane helix</keyword>
<evidence type="ECO:0000256" key="4">
    <source>
        <dbReference type="ARBA" id="ARBA00023136"/>
    </source>
</evidence>
<dbReference type="PANTHER" id="PTHR23507">
    <property type="entry name" value="ZGC:174356"/>
    <property type="match status" value="1"/>
</dbReference>
<evidence type="ECO:0000256" key="2">
    <source>
        <dbReference type="ARBA" id="ARBA00022692"/>
    </source>
</evidence>
<evidence type="ECO:0000313" key="7">
    <source>
        <dbReference type="RefSeq" id="XP_022247893.1"/>
    </source>
</evidence>
<reference evidence="7" key="1">
    <citation type="submission" date="2025-08" db="UniProtKB">
        <authorList>
            <consortium name="RefSeq"/>
        </authorList>
    </citation>
    <scope>IDENTIFICATION</scope>
    <source>
        <tissue evidence="7">Muscle</tissue>
    </source>
</reference>
<protein>
    <submittedName>
        <fullName evidence="7">Uncharacterized protein LOC111087032</fullName>
    </submittedName>
</protein>
<evidence type="ECO:0000256" key="3">
    <source>
        <dbReference type="ARBA" id="ARBA00022989"/>
    </source>
</evidence>
<evidence type="ECO:0000256" key="5">
    <source>
        <dbReference type="SAM" id="Phobius"/>
    </source>
</evidence>
<keyword evidence="6" id="KW-1185">Reference proteome</keyword>
<evidence type="ECO:0000256" key="1">
    <source>
        <dbReference type="ARBA" id="ARBA00004141"/>
    </source>
</evidence>
<comment type="subcellular location">
    <subcellularLocation>
        <location evidence="1">Membrane</location>
        <topology evidence="1">Multi-pass membrane protein</topology>
    </subcellularLocation>
</comment>
<name>A0ABM1SW87_LIMPO</name>
<dbReference type="PANTHER" id="PTHR23507:SF1">
    <property type="entry name" value="FI18259P1-RELATED"/>
    <property type="match status" value="1"/>
</dbReference>
<dbReference type="InterPro" id="IPR036259">
    <property type="entry name" value="MFS_trans_sf"/>
</dbReference>
<dbReference type="SUPFAM" id="SSF103473">
    <property type="entry name" value="MFS general substrate transporter"/>
    <property type="match status" value="1"/>
</dbReference>
<keyword evidence="2 5" id="KW-0812">Transmembrane</keyword>
<gene>
    <name evidence="7" type="primary">LOC111087032</name>
</gene>
<accession>A0ABM1SW87</accession>
<feature type="transmembrane region" description="Helical" evidence="5">
    <location>
        <begin position="96"/>
        <end position="118"/>
    </location>
</feature>
<keyword evidence="4 5" id="KW-0472">Membrane</keyword>
<sequence length="214" mass="24480">IRVSFHRSKHILHSLLLYNWKWNFFSHRLTSILKHVTVGPCLFLNHFGVYTQSVALQSLLLPKICDVRLGLNEIVCNNLDDFREEEKLVQRQTSNLILYSVLIVNLPVAFLITFLGLWSDKYGRKLLIVLSLLGTFLQSESLQPYSETFVAIRSRLLKLVAVDEVGKLYGILTQFQSLTPLFAGALFTQLYKKTLTFLSCILCHPGFGFGTRLD</sequence>
<proteinExistence type="predicted"/>
<dbReference type="Proteomes" id="UP000694941">
    <property type="component" value="Unplaced"/>
</dbReference>
<feature type="non-terminal residue" evidence="7">
    <location>
        <position position="1"/>
    </location>
</feature>
<dbReference type="RefSeq" id="XP_022247893.1">
    <property type="nucleotide sequence ID" value="XM_022392185.1"/>
</dbReference>
<organism evidence="6 7">
    <name type="scientific">Limulus polyphemus</name>
    <name type="common">Atlantic horseshoe crab</name>
    <dbReference type="NCBI Taxonomy" id="6850"/>
    <lineage>
        <taxon>Eukaryota</taxon>
        <taxon>Metazoa</taxon>
        <taxon>Ecdysozoa</taxon>
        <taxon>Arthropoda</taxon>
        <taxon>Chelicerata</taxon>
        <taxon>Merostomata</taxon>
        <taxon>Xiphosura</taxon>
        <taxon>Limulidae</taxon>
        <taxon>Limulus</taxon>
    </lineage>
</organism>